<keyword evidence="1" id="KW-1133">Transmembrane helix</keyword>
<dbReference type="PANTHER" id="PTHR42305">
    <property type="entry name" value="MEMBRANE PROTEIN RV1733C-RELATED"/>
    <property type="match status" value="1"/>
</dbReference>
<dbReference type="AlphaFoldDB" id="A0A7T7L340"/>
<keyword evidence="1" id="KW-0472">Membrane</keyword>
<protein>
    <recommendedName>
        <fullName evidence="4">Integral membrane protein</fullName>
    </recommendedName>
</protein>
<evidence type="ECO:0000256" key="1">
    <source>
        <dbReference type="SAM" id="Phobius"/>
    </source>
</evidence>
<feature type="transmembrane region" description="Helical" evidence="1">
    <location>
        <begin position="145"/>
        <end position="166"/>
    </location>
</feature>
<sequence>MRTRMRGWRWRRNPLRRRSDVVEAWTALCVAVLLCVGGPLAGIAAGWWAYDGARATAEEQRAQRHRVPAEVTEHAPAAVPTSEGERQPTYRVTVRWAEPGEPPRTDKARVPAGTRSGDRAYIWLDDRGRVVPAPADGTAVWQHTLSAGACATALFAGGVVAAYAVVRRVATRHRLAEWEREWAYTGPEWRRHCT</sequence>
<evidence type="ECO:0008006" key="4">
    <source>
        <dbReference type="Google" id="ProtNLM"/>
    </source>
</evidence>
<dbReference type="RefSeq" id="WP_200400412.1">
    <property type="nucleotide sequence ID" value="NZ_CP066831.1"/>
</dbReference>
<dbReference type="InterPro" id="IPR039708">
    <property type="entry name" value="MT1774/Rv1733c-like"/>
</dbReference>
<name>A0A7T7L340_9ACTN</name>
<evidence type="ECO:0000313" key="3">
    <source>
        <dbReference type="Proteomes" id="UP000595636"/>
    </source>
</evidence>
<gene>
    <name evidence="2" type="ORF">JEQ17_43490</name>
</gene>
<dbReference type="EMBL" id="CP066831">
    <property type="protein sequence ID" value="QQM45606.1"/>
    <property type="molecule type" value="Genomic_DNA"/>
</dbReference>
<dbReference type="KEGG" id="slf:JEQ17_43490"/>
<organism evidence="2 3">
    <name type="scientific">Streptomyces liliifuscus</name>
    <dbReference type="NCBI Taxonomy" id="2797636"/>
    <lineage>
        <taxon>Bacteria</taxon>
        <taxon>Bacillati</taxon>
        <taxon>Actinomycetota</taxon>
        <taxon>Actinomycetes</taxon>
        <taxon>Kitasatosporales</taxon>
        <taxon>Streptomycetaceae</taxon>
        <taxon>Streptomyces</taxon>
    </lineage>
</organism>
<evidence type="ECO:0000313" key="2">
    <source>
        <dbReference type="EMBL" id="QQM45606.1"/>
    </source>
</evidence>
<accession>A0A7T7L340</accession>
<keyword evidence="1" id="KW-0812">Transmembrane</keyword>
<dbReference type="Proteomes" id="UP000595636">
    <property type="component" value="Chromosome"/>
</dbReference>
<reference evidence="2 3" key="1">
    <citation type="submission" date="2020-12" db="EMBL/GenBank/DDBJ databases">
        <title>A novel species.</title>
        <authorList>
            <person name="Li K."/>
        </authorList>
    </citation>
    <scope>NUCLEOTIDE SEQUENCE [LARGE SCALE GENOMIC DNA]</scope>
    <source>
        <strain evidence="2 3">ZYC-3</strain>
    </source>
</reference>
<dbReference type="PANTHER" id="PTHR42305:SF1">
    <property type="entry name" value="MEMBRANE PROTEIN RV1733C-RELATED"/>
    <property type="match status" value="1"/>
</dbReference>
<feature type="transmembrane region" description="Helical" evidence="1">
    <location>
        <begin position="21"/>
        <end position="50"/>
    </location>
</feature>
<proteinExistence type="predicted"/>
<keyword evidence="3" id="KW-1185">Reference proteome</keyword>